<accession>A0A3S9N073</accession>
<dbReference type="RefSeq" id="WP_126448661.1">
    <property type="nucleotide sequence ID" value="NZ_CP034549.1"/>
</dbReference>
<organism evidence="2 3">
    <name type="scientific">Nonlabens ponticola</name>
    <dbReference type="NCBI Taxonomy" id="2496866"/>
    <lineage>
        <taxon>Bacteria</taxon>
        <taxon>Pseudomonadati</taxon>
        <taxon>Bacteroidota</taxon>
        <taxon>Flavobacteriia</taxon>
        <taxon>Flavobacteriales</taxon>
        <taxon>Flavobacteriaceae</taxon>
        <taxon>Nonlabens</taxon>
    </lineage>
</organism>
<dbReference type="OrthoDB" id="6264717at2"/>
<evidence type="ECO:0000256" key="1">
    <source>
        <dbReference type="SAM" id="SignalP"/>
    </source>
</evidence>
<reference evidence="2 3" key="1">
    <citation type="submission" date="2018-12" db="EMBL/GenBank/DDBJ databases">
        <title>Complete genome of Nonlabens sp. MJ115.</title>
        <authorList>
            <person name="Choi H.S."/>
            <person name="Jung J."/>
        </authorList>
    </citation>
    <scope>NUCLEOTIDE SEQUENCE [LARGE SCALE GENOMIC DNA]</scope>
    <source>
        <strain evidence="2 3">MJ115</strain>
    </source>
</reference>
<feature type="signal peptide" evidence="1">
    <location>
        <begin position="1"/>
        <end position="20"/>
    </location>
</feature>
<keyword evidence="1" id="KW-0732">Signal</keyword>
<dbReference type="Proteomes" id="UP000279600">
    <property type="component" value="Chromosome"/>
</dbReference>
<dbReference type="Gene3D" id="2.60.40.420">
    <property type="entry name" value="Cupredoxins - blue copper proteins"/>
    <property type="match status" value="1"/>
</dbReference>
<sequence>MKKLILVIAVALTSIMSASAQESMHDKAEHSMKKHVDIISLDQTPGEFTVKQLELVPGTYKFEINNKGVGHDVGFVLVPKGKDINNPENHIKGAYVTAPVANNSSQSSKTVTLTEGEYVYFCPLNPTATDNTIVVKK</sequence>
<dbReference type="AlphaFoldDB" id="A0A3S9N073"/>
<feature type="chain" id="PRO_5018996429" description="Blue (type 1) copper domain-containing protein" evidence="1">
    <location>
        <begin position="21"/>
        <end position="137"/>
    </location>
</feature>
<evidence type="ECO:0000313" key="3">
    <source>
        <dbReference type="Proteomes" id="UP000279600"/>
    </source>
</evidence>
<evidence type="ECO:0008006" key="4">
    <source>
        <dbReference type="Google" id="ProtNLM"/>
    </source>
</evidence>
<proteinExistence type="predicted"/>
<protein>
    <recommendedName>
        <fullName evidence="4">Blue (type 1) copper domain-containing protein</fullName>
    </recommendedName>
</protein>
<dbReference type="KEGG" id="noj:EJ995_12185"/>
<name>A0A3S9N073_9FLAO</name>
<evidence type="ECO:0000313" key="2">
    <source>
        <dbReference type="EMBL" id="AZQ44946.1"/>
    </source>
</evidence>
<gene>
    <name evidence="2" type="ORF">EJ995_12185</name>
</gene>
<dbReference type="InterPro" id="IPR008972">
    <property type="entry name" value="Cupredoxin"/>
</dbReference>
<dbReference type="EMBL" id="CP034549">
    <property type="protein sequence ID" value="AZQ44946.1"/>
    <property type="molecule type" value="Genomic_DNA"/>
</dbReference>
<keyword evidence="3" id="KW-1185">Reference proteome</keyword>